<proteinExistence type="predicted"/>
<keyword evidence="1" id="KW-0472">Membrane</keyword>
<reference evidence="2" key="1">
    <citation type="submission" date="2020-08" db="EMBL/GenBank/DDBJ databases">
        <title>Multicomponent nature underlies the extraordinary mechanical properties of spider dragline silk.</title>
        <authorList>
            <person name="Kono N."/>
            <person name="Nakamura H."/>
            <person name="Mori M."/>
            <person name="Yoshida Y."/>
            <person name="Ohtoshi R."/>
            <person name="Malay A.D."/>
            <person name="Moran D.A.P."/>
            <person name="Tomita M."/>
            <person name="Numata K."/>
            <person name="Arakawa K."/>
        </authorList>
    </citation>
    <scope>NUCLEOTIDE SEQUENCE</scope>
</reference>
<evidence type="ECO:0000256" key="1">
    <source>
        <dbReference type="SAM" id="Phobius"/>
    </source>
</evidence>
<accession>A0A8X6T985</accession>
<comment type="caution">
    <text evidence="2">The sequence shown here is derived from an EMBL/GenBank/DDBJ whole genome shotgun (WGS) entry which is preliminary data.</text>
</comment>
<dbReference type="Proteomes" id="UP000887013">
    <property type="component" value="Unassembled WGS sequence"/>
</dbReference>
<keyword evidence="1" id="KW-0812">Transmembrane</keyword>
<dbReference type="OrthoDB" id="6424198at2759"/>
<dbReference type="EMBL" id="BMAW01099387">
    <property type="protein sequence ID" value="GFS89715.1"/>
    <property type="molecule type" value="Genomic_DNA"/>
</dbReference>
<protein>
    <submittedName>
        <fullName evidence="2">Uncharacterized protein</fullName>
    </submittedName>
</protein>
<evidence type="ECO:0000313" key="2">
    <source>
        <dbReference type="EMBL" id="GFS89715.1"/>
    </source>
</evidence>
<sequence>MIASFVRGDSTIVLSQKHASKEHSGTIYFLNRNSQLISGLVTRTYKKGLPSDPFYTKSEIHASAIKRILNGSPSLLDSVQRLNEFKGFPEMVQRVYLNFLNFICIILCIQIFLTDAGRAYSVLKKGQRRQSIGIGEFPDETDTKRQGRPGQNGDVYEFHRFQHYGFKTPAPNTFSLESMLAFLAPLATLPIIASAALSSMAAILPTLTTEGMVKGRSRREAVLGMLDSTISFNSSKWEATSNEDQSRERDIRDLDIIHKYLKQMSPKADYNDQVMASYLQCSGMFNSNNHCLERLACQFSDNSSKMPALEKDVSSLIIYTILNNKFIKADFKERLRKAAFYGRDTNGQCGSYFCSRNDFRTM</sequence>
<keyword evidence="3" id="KW-1185">Reference proteome</keyword>
<feature type="transmembrane region" description="Helical" evidence="1">
    <location>
        <begin position="95"/>
        <end position="113"/>
    </location>
</feature>
<evidence type="ECO:0000313" key="3">
    <source>
        <dbReference type="Proteomes" id="UP000887013"/>
    </source>
</evidence>
<keyword evidence="1" id="KW-1133">Transmembrane helix</keyword>
<feature type="transmembrane region" description="Helical" evidence="1">
    <location>
        <begin position="179"/>
        <end position="204"/>
    </location>
</feature>
<dbReference type="AlphaFoldDB" id="A0A8X6T985"/>
<gene>
    <name evidence="2" type="primary">X975_26018</name>
    <name evidence="2" type="ORF">NPIL_376891</name>
</gene>
<name>A0A8X6T985_NEPPI</name>
<organism evidence="2 3">
    <name type="scientific">Nephila pilipes</name>
    <name type="common">Giant wood spider</name>
    <name type="synonym">Nephila maculata</name>
    <dbReference type="NCBI Taxonomy" id="299642"/>
    <lineage>
        <taxon>Eukaryota</taxon>
        <taxon>Metazoa</taxon>
        <taxon>Ecdysozoa</taxon>
        <taxon>Arthropoda</taxon>
        <taxon>Chelicerata</taxon>
        <taxon>Arachnida</taxon>
        <taxon>Araneae</taxon>
        <taxon>Araneomorphae</taxon>
        <taxon>Entelegynae</taxon>
        <taxon>Araneoidea</taxon>
        <taxon>Nephilidae</taxon>
        <taxon>Nephila</taxon>
    </lineage>
</organism>